<proteinExistence type="predicted"/>
<accession>A0A8J3YRI6</accession>
<protein>
    <submittedName>
        <fullName evidence="2">Thiamin biosynthesis protein</fullName>
    </submittedName>
</protein>
<dbReference type="Gene3D" id="3.40.50.720">
    <property type="entry name" value="NAD(P)-binding Rossmann-like Domain"/>
    <property type="match status" value="1"/>
</dbReference>
<evidence type="ECO:0000313" key="3">
    <source>
        <dbReference type="Proteomes" id="UP000619260"/>
    </source>
</evidence>
<dbReference type="EMBL" id="BOPF01000033">
    <property type="protein sequence ID" value="GIJ50131.1"/>
    <property type="molecule type" value="Genomic_DNA"/>
</dbReference>
<dbReference type="InterPro" id="IPR022291">
    <property type="entry name" value="Bacteriocin_synth_cyclodeHase"/>
</dbReference>
<feature type="compositionally biased region" description="Basic residues" evidence="1">
    <location>
        <begin position="345"/>
        <end position="356"/>
    </location>
</feature>
<comment type="caution">
    <text evidence="2">The sequence shown here is derived from an EMBL/GenBank/DDBJ whole genome shotgun (WGS) entry which is preliminary data.</text>
</comment>
<dbReference type="Proteomes" id="UP000619260">
    <property type="component" value="Unassembled WGS sequence"/>
</dbReference>
<dbReference type="RefSeq" id="WP_203903577.1">
    <property type="nucleotide sequence ID" value="NZ_BOPF01000033.1"/>
</dbReference>
<organism evidence="2 3">
    <name type="scientific">Virgisporangium aliadipatigenens</name>
    <dbReference type="NCBI Taxonomy" id="741659"/>
    <lineage>
        <taxon>Bacteria</taxon>
        <taxon>Bacillati</taxon>
        <taxon>Actinomycetota</taxon>
        <taxon>Actinomycetes</taxon>
        <taxon>Micromonosporales</taxon>
        <taxon>Micromonosporaceae</taxon>
        <taxon>Virgisporangium</taxon>
    </lineage>
</organism>
<keyword evidence="3" id="KW-1185">Reference proteome</keyword>
<reference evidence="2" key="1">
    <citation type="submission" date="2021-01" db="EMBL/GenBank/DDBJ databases">
        <title>Whole genome shotgun sequence of Virgisporangium aliadipatigenens NBRC 105644.</title>
        <authorList>
            <person name="Komaki H."/>
            <person name="Tamura T."/>
        </authorList>
    </citation>
    <scope>NUCLEOTIDE SEQUENCE</scope>
    <source>
        <strain evidence="2">NBRC 105644</strain>
    </source>
</reference>
<dbReference type="GO" id="GO:0008641">
    <property type="term" value="F:ubiquitin-like modifier activating enzyme activity"/>
    <property type="evidence" value="ECO:0007669"/>
    <property type="project" value="InterPro"/>
</dbReference>
<dbReference type="SUPFAM" id="SSF69572">
    <property type="entry name" value="Activating enzymes of the ubiquitin-like proteins"/>
    <property type="match status" value="1"/>
</dbReference>
<dbReference type="InterPro" id="IPR035985">
    <property type="entry name" value="Ubiquitin-activating_enz"/>
</dbReference>
<sequence>MRPLLLPHLRRLWRDADTVQIGTDPRVATVLQLADPAVARILDLLDGTRTRDQVIGAAAGLGIAAAPAVAVLDGLVRAGLVVGGHTYLPRGLTPALRERLGREAGGLVLDHLGAPARRTPAEMLRRRAAARVLIAGHAWLGAPLAAILAASGIGSLDPALDGWAVPGDAMVGGVLPADADRARSSAAADAVRRAAPEARVTPLRSGAATFVVRVGNRPGSALATKGVRQGGSPRLDVYLRDGLVVVGPLVVPGRSPCGRCLELHRRDADPTWPVLAAQLATGRDLAEPCTVTTTLAGCAFAAAEVLRHVDGRPTRTRGAIVEVSDAGRTRRRSWLPHPRCDCSRRRSARTTHRRPRSPSNNES</sequence>
<evidence type="ECO:0000256" key="1">
    <source>
        <dbReference type="SAM" id="MobiDB-lite"/>
    </source>
</evidence>
<gene>
    <name evidence="2" type="ORF">Val02_70170</name>
</gene>
<dbReference type="NCBIfam" id="TIGR03882">
    <property type="entry name" value="cyclo_dehyd_2"/>
    <property type="match status" value="1"/>
</dbReference>
<dbReference type="AlphaFoldDB" id="A0A8J3YRI6"/>
<feature type="region of interest" description="Disordered" evidence="1">
    <location>
        <begin position="341"/>
        <end position="363"/>
    </location>
</feature>
<name>A0A8J3YRI6_9ACTN</name>
<evidence type="ECO:0000313" key="2">
    <source>
        <dbReference type="EMBL" id="GIJ50131.1"/>
    </source>
</evidence>